<evidence type="ECO:0000313" key="1">
    <source>
        <dbReference type="EMBL" id="KFC79036.1"/>
    </source>
</evidence>
<dbReference type="EMBL" id="JMPI01000053">
    <property type="protein sequence ID" value="KFC79036.1"/>
    <property type="molecule type" value="Genomic_DNA"/>
</dbReference>
<comment type="caution">
    <text evidence="1">The sequence shown here is derived from an EMBL/GenBank/DDBJ whole genome shotgun (WGS) entry which is preliminary data.</text>
</comment>
<organism evidence="1 2">
    <name type="scientific">Buttiauxella agrestis ATCC 33320</name>
    <dbReference type="NCBI Taxonomy" id="1006004"/>
    <lineage>
        <taxon>Bacteria</taxon>
        <taxon>Pseudomonadati</taxon>
        <taxon>Pseudomonadota</taxon>
        <taxon>Gammaproteobacteria</taxon>
        <taxon>Enterobacterales</taxon>
        <taxon>Enterobacteriaceae</taxon>
        <taxon>Buttiauxella</taxon>
    </lineage>
</organism>
<name>A0A085G5P1_9ENTR</name>
<accession>A0A085G5P1</accession>
<evidence type="ECO:0000313" key="2">
    <source>
        <dbReference type="Proteomes" id="UP000028653"/>
    </source>
</evidence>
<protein>
    <submittedName>
        <fullName evidence="1">Uncharacterized protein</fullName>
    </submittedName>
</protein>
<dbReference type="Proteomes" id="UP000028653">
    <property type="component" value="Unassembled WGS sequence"/>
</dbReference>
<keyword evidence="2" id="KW-1185">Reference proteome</keyword>
<dbReference type="OrthoDB" id="7068232at2"/>
<gene>
    <name evidence="1" type="ORF">GBAG_3164</name>
</gene>
<dbReference type="AlphaFoldDB" id="A0A085G5P1"/>
<reference evidence="1 2" key="1">
    <citation type="submission" date="2014-05" db="EMBL/GenBank/DDBJ databases">
        <title>ATOL: Assembling a taxonomically balanced genome-scale reconstruction of the evolutionary history of the Enterobacteriaceae.</title>
        <authorList>
            <person name="Plunkett G.III."/>
            <person name="Neeno-Eckwall E.C."/>
            <person name="Glasner J.D."/>
            <person name="Perna N.T."/>
        </authorList>
    </citation>
    <scope>NUCLEOTIDE SEQUENCE [LARGE SCALE GENOMIC DNA]</scope>
    <source>
        <strain evidence="1 2">ATCC 33320</strain>
    </source>
</reference>
<proteinExistence type="predicted"/>
<sequence>MYDSFVTTKVRPIRKLFIINSDDKTTFITIFNSLMHDIDGILNIILQVDEKLFSEINKEFVNRYDPDVILNYSTLDDNKLSEHFNTITYNSSSKNYNLHDFCSPLFTFTGTPYLATKDPSLIPKKVYASSKIEFSSKSLLYAMNFGVLDRKNYVRLKRITSIFQDVSFSCIENANIIKSILFDGNLKYLNLTNNIGSAYTSSTIYEQSYNNKRYFNEKGKQYLFISQPTNLNFIIYFWNTRNSYNLERLAWIPIDFLDDNNDIINENTILVFNDEKDKSDVVAKFPDNECIIADRYYFPGEKERWISFEHDQYLTGTSQVQALTHPNEKTFSDIGFGGGFIFEIRGPSELSYPKQHFLGTLFTDNLIDQATFPQYFTRLSNKGLSKYFKHFNPYKTSGITESFKLPLFKDLLKSHFLHYNLTIEQTPKTFILEQLIQLIGGINNTYLLSDERIFELLISLTPHTRTERLVKKAFPEIENHSSQDELISYIGTLKDRGEISLPSTVLTMENISSKLTGKSDPHNLYHEKLQILNNSKILLRGKHFKCNHCSAMLWFPLESFQRTNYCVECGNSIHIPIFIDGKIQNDHYKLNQLVSRAVDQGQLSTLLLINYINKQGYSHFNYETNYEIFESGRLISDIDVFVKIGKKLGLCECKSHSPFSNKQIDELLNTAKIIKCNFIILSCLLSKDDIMIKETVDYLKNIEINIPVFIITKDELFSEKPQRIYEYFKVENRTGEFYKGPVLIGNQ</sequence>
<dbReference type="RefSeq" id="WP_034497818.1">
    <property type="nucleotide sequence ID" value="NZ_JMPI01000053.1"/>
</dbReference>